<dbReference type="SUPFAM" id="SSF75011">
    <property type="entry name" value="3-carboxy-cis,cis-mucoante lactonizing enzyme"/>
    <property type="match status" value="1"/>
</dbReference>
<dbReference type="GO" id="GO:0034599">
    <property type="term" value="P:cellular response to oxidative stress"/>
    <property type="evidence" value="ECO:0007669"/>
    <property type="project" value="InterPro"/>
</dbReference>
<dbReference type="InterPro" id="IPR040347">
    <property type="entry name" value="YBP1/2"/>
</dbReference>
<gene>
    <name evidence="3" type="ORF">FHL15_007796</name>
</gene>
<dbReference type="EMBL" id="VFLP01000046">
    <property type="protein sequence ID" value="TRX91374.1"/>
    <property type="molecule type" value="Genomic_DNA"/>
</dbReference>
<dbReference type="Proteomes" id="UP000319160">
    <property type="component" value="Unassembled WGS sequence"/>
</dbReference>
<feature type="transmembrane region" description="Helical" evidence="2">
    <location>
        <begin position="703"/>
        <end position="725"/>
    </location>
</feature>
<dbReference type="GO" id="GO:0005737">
    <property type="term" value="C:cytoplasm"/>
    <property type="evidence" value="ECO:0007669"/>
    <property type="project" value="TreeGrafter"/>
</dbReference>
<keyword evidence="4" id="KW-1185">Reference proteome</keyword>
<dbReference type="Pfam" id="PF08568">
    <property type="entry name" value="Kinetochor_Ybp2"/>
    <property type="match status" value="1"/>
</dbReference>
<dbReference type="InterPro" id="IPR019405">
    <property type="entry name" value="Lactonase_7-beta_prop"/>
</dbReference>
<dbReference type="PANTHER" id="PTHR28020:SF1">
    <property type="entry name" value="YAP1-BINDING PROTEIN 1-RELATED"/>
    <property type="match status" value="1"/>
</dbReference>
<dbReference type="OrthoDB" id="5396786at2759"/>
<evidence type="ECO:0000313" key="3">
    <source>
        <dbReference type="EMBL" id="TRX91374.1"/>
    </source>
</evidence>
<name>A0A553HTV0_9PEZI</name>
<dbReference type="Gene3D" id="2.130.10.10">
    <property type="entry name" value="YVTN repeat-like/Quinoprotein amine dehydrogenase"/>
    <property type="match status" value="1"/>
</dbReference>
<proteinExistence type="predicted"/>
<dbReference type="PANTHER" id="PTHR28020">
    <property type="entry name" value="YAP1-BINDING PROTEIN 1-RELATED"/>
    <property type="match status" value="1"/>
</dbReference>
<dbReference type="Pfam" id="PF10282">
    <property type="entry name" value="Lactonase"/>
    <property type="match status" value="1"/>
</dbReference>
<feature type="region of interest" description="Disordered" evidence="1">
    <location>
        <begin position="178"/>
        <end position="217"/>
    </location>
</feature>
<evidence type="ECO:0000256" key="1">
    <source>
        <dbReference type="SAM" id="MobiDB-lite"/>
    </source>
</evidence>
<accession>A0A553HTV0</accession>
<sequence>MPELSESVTAIREGAKEDPFTYLTILQYHVNTPGILPTLNEVLQNADLTREIGWDLVQTLVAVDGCEDCLETVARLGNPREVIIKVMETLAALSKRLEEGRGDIAEEDSDSSPKLSDIEDRLITLVGMLAILQRRIKTKHPSRFLGPSLVSVLEAYQPTPEMTTAVINLVRSLSGRIRPPLPTRTSSIDVLNPDEHGDGSKNAPDPEAEQEDPEERSLNRKLLQSFTTCILQRYVNVHEMQWSPRLLEVYYPEKVVPGKTTTTKAFREDEVLQKRDAVVGQLAALLRDLGMVDFSAAFVRRVLCQPSDTDPVTTLETFNSVDDIHLSQGGAACLVAYWMFSTDAFNADNPDPGMRLFPEHLEMLQLFLGTEPQAEINRSPGIADALLAIGLGLHHRDLISSNEERNYMVYHHCLTLISVFHPDIQVRNAATRFAGTLLHSDPDDESRREILEDLLQNCQFPALNACAVRWLQEEIIAAHKGKITNAFSTSEIIERLQYDLFPDARSIAEMNHDAFAEYWTEHQIFLLQVANFAYFLFNGRKDLVPAGVGTSVERRFAEPLIAAATKLSKTEGLGGNDRMQLDILIPNIPYISCFIPRGPAGVHKRDAGKANHPMEDSTTRQRIMWPWNGNRAGYSSEYPRRCGIQKCPLGPEALALTRPHSTCRRSTRAVPRPSINGPEEIAPRNRVVSLSPLFSQFTAQRRLLITTNGIMLRALAILFLILFWLDIDVFVTRHYLVVGTFSTQFLYTLEYDDETECLNLVAQSAVGAASSWITLNHVKTKLYGTDWNAQEPTWVSYDVTDQYNIKVEARITGGGMCSGSRSIFVNALHRLPHSVYGNYYYGDAHCSTVLSVHENGTLKEVIQEYTYGSGSAVHGTAITPSGKFLISADTKGNIIWTHKIDPETGVLSTIGVIHGPSEGSGPRHIAIHEDGKYAYVILEESSEVAQYSIDEDGTLSLVGDIYPLLHPGQDPADYWADEVSLSRENKYLWATNRARDNSRKGYISAFELSPAGEIASQLFLLETSTSGGFANSVAASPFDDSIAALTDNSTGFIEIWHVDRGVIAHLDIPDGQGCCANAVWLD</sequence>
<dbReference type="AlphaFoldDB" id="A0A553HTV0"/>
<keyword evidence="2" id="KW-0812">Transmembrane</keyword>
<dbReference type="STRING" id="2512241.A0A553HTV0"/>
<protein>
    <submittedName>
        <fullName evidence="3">Uncharacterized protein</fullName>
    </submittedName>
</protein>
<evidence type="ECO:0000313" key="4">
    <source>
        <dbReference type="Proteomes" id="UP000319160"/>
    </source>
</evidence>
<keyword evidence="2" id="KW-0472">Membrane</keyword>
<keyword evidence="2" id="KW-1133">Transmembrane helix</keyword>
<dbReference type="InterPro" id="IPR013877">
    <property type="entry name" value="YAP-bd/ALF4/Glomulin"/>
</dbReference>
<dbReference type="InterPro" id="IPR015943">
    <property type="entry name" value="WD40/YVTN_repeat-like_dom_sf"/>
</dbReference>
<comment type="caution">
    <text evidence="3">The sequence shown here is derived from an EMBL/GenBank/DDBJ whole genome shotgun (WGS) entry which is preliminary data.</text>
</comment>
<organism evidence="3 4">
    <name type="scientific">Xylaria flabelliformis</name>
    <dbReference type="NCBI Taxonomy" id="2512241"/>
    <lineage>
        <taxon>Eukaryota</taxon>
        <taxon>Fungi</taxon>
        <taxon>Dikarya</taxon>
        <taxon>Ascomycota</taxon>
        <taxon>Pezizomycotina</taxon>
        <taxon>Sordariomycetes</taxon>
        <taxon>Xylariomycetidae</taxon>
        <taxon>Xylariales</taxon>
        <taxon>Xylariaceae</taxon>
        <taxon>Xylaria</taxon>
    </lineage>
</organism>
<evidence type="ECO:0000256" key="2">
    <source>
        <dbReference type="SAM" id="Phobius"/>
    </source>
</evidence>
<reference evidence="4" key="1">
    <citation type="submission" date="2019-06" db="EMBL/GenBank/DDBJ databases">
        <title>Draft genome sequence of the griseofulvin-producing fungus Xylaria cubensis strain G536.</title>
        <authorList>
            <person name="Mead M.E."/>
            <person name="Raja H.A."/>
            <person name="Steenwyk J.L."/>
            <person name="Knowles S.L."/>
            <person name="Oberlies N.H."/>
            <person name="Rokas A."/>
        </authorList>
    </citation>
    <scope>NUCLEOTIDE SEQUENCE [LARGE SCALE GENOMIC DNA]</scope>
    <source>
        <strain evidence="4">G536</strain>
    </source>
</reference>